<keyword evidence="2" id="KW-1185">Reference proteome</keyword>
<gene>
    <name evidence="1" type="ORF">NM208_g8299</name>
</gene>
<accession>A0ACC1S5W8</accession>
<sequence>MASQLARQNHEACMVLEAYYQEIQPNEGLSSDPSLWELNDIIHQMAACFEKVYMVVDGIDECGETAREVARALADIVEEQEATVSLTILSRDELPIREALQDAFVSIEIEAQRDDIKLYVATEIESRIQTGQLRLRNMSLKDKILHALVNDNGGMFRWVSCQLDYLCELPRDKDRLEALKSLPPTLNKTYERILDRIQSKNAAVQYLAEQCLHFIAVAEPPLTVSELQEAVSIDDETTTLDSDALVDEATIIQHCSSLVRRRVSYDGADTYLEFSHFSVAEYLQGSSLCGTKLERYRICQNSANRSLATACLRMLCLDEVSYQPTATKEDFTQVSERNWQHPFYPYAALLWPSYASNHWRDTTISDLIIRLFSQDKPKIFFSWTLQMFHFLMASRDLAVREAINAVPEDQDTHEFIQFSSVVLQKGFTPLHIAAALGLIEPCRMLVQKGADVNAMCQLGTPLHSAVSATNIFVRGKGASDFNDLDLSVSSIDSLPEPDDDSELVFISSVSEHGSELWLLDHFKVFDYTRPQIIDLFIAAGAQLLNSPGLGQLPLFQAALVTSRRIKNLDMVMSLVKAGIVLEESDLRQFQRFMTQVWRVPRNRKGEETIDHLISSLAFLKDEAATSTVAAQLYPLTFDLITSLAVEGPTSRGNSFLQAIGEVTEDPFATANVAVGYDNIEELKHILKHHDLDLGKRVNSKGQTFLHIAVKHVSINSLKLLLDHGCNALVPDFQGVLPIWMCSNDIHSRVLRLLMDSDQEQLEAKDIKGNTVWHMAANTGSCEILRALIEKTPNFQRHLEALNFEGSSALDVAMNASRIDAAALLVRHHPNQVSSWTGGTPLMHRAARVGSSGLLQTLIDAGVDIKAKAADGSTPLHHLGGNSTIQCVQLLKSLYPDLEARDSQRRRPLEAFVVNVKRGHDSYPGRHSGEKSNFLNIFNELIPPDVLTPVSNGLTFWADFWSKVGPYGRSYSHPTSQDWLNMVVWRLMQLGVVAAHEETTKTSAMPVFVSALFDKDRVRRPPLGFLVKIVKKLFDSTQYPDEAVNSYELVTLLHHCIALDDYQSTQTFLKMGVDTKKKVECCSALELACSARNDTSVDLLKLLFECADAPPLSDLNTEKGGLGLVHLLGEIKHGYVYVRYERTEASQAEQRLKFLITAGADPNLRTKSGDSAVIFHLRNRRVNTAKLLVDLGADPTLPDSDGYDALTHAVLQGHLDFLVHVHDLERRKKLPNAIPWDKNVDITWDQRMRSWGKSVSRALDGLFVNGCFRGCNALHLAALQGHNQVLEFYLKEGLIKDIEGTAEAGWTAMHFGAYRGSVSAIKLLHNWGANVDACAMVEGQNDGTWTPYRVTMRKNGRAAKALLSLGARQVEAANKRESRFLGHDTDSDTDSEESLRISYVVPKDRDTTTQRQIPFLPHLVMSQGEDSTERTTRSNSPEQDTSHYPLPGDAMWPFHYKASRVQMDPATPLWRFHKAISRGDKEACQRLGGNILTDFEDTPLHVALKAKNFEAARLVIDHVKKEEVTYRTLCTQLMTENASSGLMSWFMNSLDEDGVSPLGLASRDFGVAKLLIEHGADVNMSDRYGASPLHMAVRSDNFEVVQYLLQQGADPESCSSIGETPLVEAVKQGSFDIVKLLLQKADPFATSFFGDDVMMWCAQNLVDHNCREDVDLFFQLLDIGLDPNRVNIYGQAAIHSIFLAPSLRGLFLSGRLSVESTVPIDWKELHPSQCWHFGDDKFHLLIRALGKGTVAYVSNLHPTGGKSPLYVAAWFGYVKAMETLISIGANIEFEGGTAGTALMAACKSGRIDAVKFLVRSGARLDYFSETQGFRSRLPPLVQGKPVKDQLAEGVGADQHELASL</sequence>
<name>A0ACC1S5W8_9HYPO</name>
<dbReference type="Proteomes" id="UP001148629">
    <property type="component" value="Unassembled WGS sequence"/>
</dbReference>
<comment type="caution">
    <text evidence="1">The sequence shown here is derived from an EMBL/GenBank/DDBJ whole genome shotgun (WGS) entry which is preliminary data.</text>
</comment>
<reference evidence="1" key="1">
    <citation type="submission" date="2022-08" db="EMBL/GenBank/DDBJ databases">
        <title>Genome Sequence of Fusarium decemcellulare.</title>
        <authorList>
            <person name="Buettner E."/>
        </authorList>
    </citation>
    <scope>NUCLEOTIDE SEQUENCE</scope>
    <source>
        <strain evidence="1">Babe19</strain>
    </source>
</reference>
<dbReference type="EMBL" id="JANRMS010000931">
    <property type="protein sequence ID" value="KAJ3532746.1"/>
    <property type="molecule type" value="Genomic_DNA"/>
</dbReference>
<proteinExistence type="predicted"/>
<protein>
    <submittedName>
        <fullName evidence="1">Uncharacterized protein</fullName>
    </submittedName>
</protein>
<evidence type="ECO:0000313" key="1">
    <source>
        <dbReference type="EMBL" id="KAJ3532746.1"/>
    </source>
</evidence>
<organism evidence="1 2">
    <name type="scientific">Fusarium decemcellulare</name>
    <dbReference type="NCBI Taxonomy" id="57161"/>
    <lineage>
        <taxon>Eukaryota</taxon>
        <taxon>Fungi</taxon>
        <taxon>Dikarya</taxon>
        <taxon>Ascomycota</taxon>
        <taxon>Pezizomycotina</taxon>
        <taxon>Sordariomycetes</taxon>
        <taxon>Hypocreomycetidae</taxon>
        <taxon>Hypocreales</taxon>
        <taxon>Nectriaceae</taxon>
        <taxon>Fusarium</taxon>
        <taxon>Fusarium decemcellulare species complex</taxon>
    </lineage>
</organism>
<evidence type="ECO:0000313" key="2">
    <source>
        <dbReference type="Proteomes" id="UP001148629"/>
    </source>
</evidence>